<dbReference type="Gene3D" id="1.10.357.10">
    <property type="entry name" value="Tetracycline Repressor, domain 2"/>
    <property type="match status" value="1"/>
</dbReference>
<dbReference type="InterPro" id="IPR009057">
    <property type="entry name" value="Homeodomain-like_sf"/>
</dbReference>
<dbReference type="AlphaFoldDB" id="A0A840F2W9"/>
<sequence>MNTGAIAGEQDAARFRMQVVAESIRLFAEQGYEATTVDAVAAAAGVSRRTLFRQFRSKEDFIFADHEQLLVRVAARLEESESAGEDPWWSVCLAAEEVFAHFAAHRDLASRRYRVVSQVPALRDRELVTTYRYQRLFEEFLRHRVPDTPRVRQVAYAAAVTGAHNHLLRQMVRGDESATIDVLRVELRRIHATTSPSRARQVPSATAVTVVAHDVSLTADQIADVVRERLTWHPVP</sequence>
<reference evidence="4 5" key="1">
    <citation type="submission" date="2020-08" db="EMBL/GenBank/DDBJ databases">
        <title>Sequencing the genomes of 1000 actinobacteria strains.</title>
        <authorList>
            <person name="Klenk H.-P."/>
        </authorList>
    </citation>
    <scope>NUCLEOTIDE SEQUENCE [LARGE SCALE GENOMIC DNA]</scope>
    <source>
        <strain evidence="4 5">DSM 45298</strain>
    </source>
</reference>
<dbReference type="InterPro" id="IPR050109">
    <property type="entry name" value="HTH-type_TetR-like_transc_reg"/>
</dbReference>
<dbReference type="GO" id="GO:0000976">
    <property type="term" value="F:transcription cis-regulatory region binding"/>
    <property type="evidence" value="ECO:0007669"/>
    <property type="project" value="TreeGrafter"/>
</dbReference>
<dbReference type="InterPro" id="IPR001647">
    <property type="entry name" value="HTH_TetR"/>
</dbReference>
<keyword evidence="5" id="KW-1185">Reference proteome</keyword>
<feature type="DNA-binding region" description="H-T-H motif" evidence="2">
    <location>
        <begin position="36"/>
        <end position="55"/>
    </location>
</feature>
<dbReference type="PROSITE" id="PS50977">
    <property type="entry name" value="HTH_TETR_2"/>
    <property type="match status" value="1"/>
</dbReference>
<evidence type="ECO:0000313" key="5">
    <source>
        <dbReference type="Proteomes" id="UP000551501"/>
    </source>
</evidence>
<comment type="caution">
    <text evidence="4">The sequence shown here is derived from an EMBL/GenBank/DDBJ whole genome shotgun (WGS) entry which is preliminary data.</text>
</comment>
<dbReference type="Gene3D" id="1.10.10.60">
    <property type="entry name" value="Homeodomain-like"/>
    <property type="match status" value="1"/>
</dbReference>
<dbReference type="GO" id="GO:0003700">
    <property type="term" value="F:DNA-binding transcription factor activity"/>
    <property type="evidence" value="ECO:0007669"/>
    <property type="project" value="TreeGrafter"/>
</dbReference>
<dbReference type="PANTHER" id="PTHR30055:SF226">
    <property type="entry name" value="HTH-TYPE TRANSCRIPTIONAL REGULATOR PKSA"/>
    <property type="match status" value="1"/>
</dbReference>
<dbReference type="Pfam" id="PF00440">
    <property type="entry name" value="TetR_N"/>
    <property type="match status" value="1"/>
</dbReference>
<name>A0A840F2W9_9ACTN</name>
<organism evidence="4 5">
    <name type="scientific">Gordonia humi</name>
    <dbReference type="NCBI Taxonomy" id="686429"/>
    <lineage>
        <taxon>Bacteria</taxon>
        <taxon>Bacillati</taxon>
        <taxon>Actinomycetota</taxon>
        <taxon>Actinomycetes</taxon>
        <taxon>Mycobacteriales</taxon>
        <taxon>Gordoniaceae</taxon>
        <taxon>Gordonia</taxon>
    </lineage>
</organism>
<dbReference type="EMBL" id="JACIFP010000001">
    <property type="protein sequence ID" value="MBB4135749.1"/>
    <property type="molecule type" value="Genomic_DNA"/>
</dbReference>
<protein>
    <submittedName>
        <fullName evidence="4">AcrR family transcriptional regulator</fullName>
    </submittedName>
</protein>
<feature type="domain" description="HTH tetR-type" evidence="3">
    <location>
        <begin position="13"/>
        <end position="73"/>
    </location>
</feature>
<accession>A0A840F2W9</accession>
<dbReference type="PANTHER" id="PTHR30055">
    <property type="entry name" value="HTH-TYPE TRANSCRIPTIONAL REGULATOR RUTR"/>
    <property type="match status" value="1"/>
</dbReference>
<evidence type="ECO:0000256" key="2">
    <source>
        <dbReference type="PROSITE-ProRule" id="PRU00335"/>
    </source>
</evidence>
<keyword evidence="1 2" id="KW-0238">DNA-binding</keyword>
<gene>
    <name evidence="4" type="ORF">BKA16_002301</name>
</gene>
<evidence type="ECO:0000256" key="1">
    <source>
        <dbReference type="ARBA" id="ARBA00023125"/>
    </source>
</evidence>
<dbReference type="PRINTS" id="PR00455">
    <property type="entry name" value="HTHTETR"/>
</dbReference>
<evidence type="ECO:0000259" key="3">
    <source>
        <dbReference type="PROSITE" id="PS50977"/>
    </source>
</evidence>
<proteinExistence type="predicted"/>
<evidence type="ECO:0000313" key="4">
    <source>
        <dbReference type="EMBL" id="MBB4135749.1"/>
    </source>
</evidence>
<dbReference type="Proteomes" id="UP000551501">
    <property type="component" value="Unassembled WGS sequence"/>
</dbReference>
<dbReference type="SUPFAM" id="SSF46689">
    <property type="entry name" value="Homeodomain-like"/>
    <property type="match status" value="1"/>
</dbReference>
<dbReference type="RefSeq" id="WP_183370770.1">
    <property type="nucleotide sequence ID" value="NZ_BAABHL010000122.1"/>
</dbReference>